<accession>A0A139HM11</accession>
<keyword evidence="1" id="KW-0472">Membrane</keyword>
<dbReference type="GO" id="GO:0016020">
    <property type="term" value="C:membrane"/>
    <property type="evidence" value="ECO:0007669"/>
    <property type="project" value="TreeGrafter"/>
</dbReference>
<dbReference type="EMBL" id="LFZN01000030">
    <property type="protein sequence ID" value="KXT03541.1"/>
    <property type="molecule type" value="Genomic_DNA"/>
</dbReference>
<keyword evidence="1" id="KW-0812">Transmembrane</keyword>
<comment type="caution">
    <text evidence="3">The sequence shown here is derived from an EMBL/GenBank/DDBJ whole genome shotgun (WGS) entry which is preliminary data.</text>
</comment>
<evidence type="ECO:0000313" key="4">
    <source>
        <dbReference type="Proteomes" id="UP000070133"/>
    </source>
</evidence>
<keyword evidence="1" id="KW-1133">Transmembrane helix</keyword>
<sequence length="564" mass="60609">MSLASLDRAISNVLADWGITTTILALALAAYLVYPVVFPDEPDTHPLLLARQATPSPVRKKGESAVYRSPEVPHGYPLRTGLNVKDPSAPTWAAGKDGDIRDIWREVQRGGKDGGDGKQIPKGLIMSVFGKEELVEHDIDELSKEISTIGNHFKQAGIKKVAIYLPNSVEYLSTIFAASFYGVTPILLPYNIPHPKVYHFLSGTGADGLVCAAGSLPLDELSQTCKNLRLLTWVVEKTSRHMDWNGVPDEAAARLVVSVWHDVVEENKATATTELPSNDTGDAPGDIVTVWQPADPAILPQIVPFTQKNIVAAIAALVTAIPMRQRLSSADLVLPADTFTHSYVLCQTLAALYMHCSVAITSVAAPGVDLQLARRGVAPTVIIASAETMAKLHQQETAGISSGLQRFGKYTQDQTVAAGRMPTDGILFKLLAPKSGSTEPGKLRLILTSDRLGAGSPSLTSTMLSDLRIFTRSRIVYALTTARVAGAIAQTNVFDYRRVDGTQPSHFGVPLGSVEIKFLSPDEKALSSPEPYGKLVVMGPAVAGGEIKLDVQMKMRQDGCIVYA</sequence>
<evidence type="ECO:0000259" key="2">
    <source>
        <dbReference type="Pfam" id="PF00501"/>
    </source>
</evidence>
<dbReference type="Pfam" id="PF00501">
    <property type="entry name" value="AMP-binding"/>
    <property type="match status" value="1"/>
</dbReference>
<dbReference type="STRING" id="321146.A0A139HM11"/>
<dbReference type="GO" id="GO:0004467">
    <property type="term" value="F:long-chain fatty acid-CoA ligase activity"/>
    <property type="evidence" value="ECO:0007669"/>
    <property type="project" value="TreeGrafter"/>
</dbReference>
<gene>
    <name evidence="3" type="ORF">AC578_1597</name>
</gene>
<dbReference type="AlphaFoldDB" id="A0A139HM11"/>
<evidence type="ECO:0000313" key="3">
    <source>
        <dbReference type="EMBL" id="KXT03541.1"/>
    </source>
</evidence>
<proteinExistence type="predicted"/>
<reference evidence="3 4" key="1">
    <citation type="submission" date="2015-07" db="EMBL/GenBank/DDBJ databases">
        <title>Comparative genomics of the Sigatoka disease complex on banana suggests a link between parallel evolutionary changes in Pseudocercospora fijiensis and Pseudocercospora eumusae and increased virulence on the banana host.</title>
        <authorList>
            <person name="Chang T.-C."/>
            <person name="Salvucci A."/>
            <person name="Crous P.W."/>
            <person name="Stergiopoulos I."/>
        </authorList>
    </citation>
    <scope>NUCLEOTIDE SEQUENCE [LARGE SCALE GENOMIC DNA]</scope>
    <source>
        <strain evidence="3 4">CBS 114824</strain>
    </source>
</reference>
<feature type="domain" description="AMP-dependent synthetase/ligase" evidence="2">
    <location>
        <begin position="141"/>
        <end position="545"/>
    </location>
</feature>
<dbReference type="InterPro" id="IPR042099">
    <property type="entry name" value="ANL_N_sf"/>
</dbReference>
<protein>
    <recommendedName>
        <fullName evidence="2">AMP-dependent synthetase/ligase domain-containing protein</fullName>
    </recommendedName>
</protein>
<dbReference type="PANTHER" id="PTHR43272:SF11">
    <property type="entry name" value="AMP-DEPENDENT SYNTHETASE_LIGASE DOMAIN-CONTAINING PROTEIN"/>
    <property type="match status" value="1"/>
</dbReference>
<dbReference type="Proteomes" id="UP000070133">
    <property type="component" value="Unassembled WGS sequence"/>
</dbReference>
<dbReference type="OrthoDB" id="4138492at2759"/>
<dbReference type="PANTHER" id="PTHR43272">
    <property type="entry name" value="LONG-CHAIN-FATTY-ACID--COA LIGASE"/>
    <property type="match status" value="1"/>
</dbReference>
<organism evidence="3 4">
    <name type="scientific">Pseudocercospora eumusae</name>
    <dbReference type="NCBI Taxonomy" id="321146"/>
    <lineage>
        <taxon>Eukaryota</taxon>
        <taxon>Fungi</taxon>
        <taxon>Dikarya</taxon>
        <taxon>Ascomycota</taxon>
        <taxon>Pezizomycotina</taxon>
        <taxon>Dothideomycetes</taxon>
        <taxon>Dothideomycetidae</taxon>
        <taxon>Mycosphaerellales</taxon>
        <taxon>Mycosphaerellaceae</taxon>
        <taxon>Pseudocercospora</taxon>
    </lineage>
</organism>
<evidence type="ECO:0000256" key="1">
    <source>
        <dbReference type="SAM" id="Phobius"/>
    </source>
</evidence>
<keyword evidence="4" id="KW-1185">Reference proteome</keyword>
<name>A0A139HM11_9PEZI</name>
<dbReference type="Gene3D" id="3.40.50.12780">
    <property type="entry name" value="N-terminal domain of ligase-like"/>
    <property type="match status" value="1"/>
</dbReference>
<feature type="transmembrane region" description="Helical" evidence="1">
    <location>
        <begin position="12"/>
        <end position="34"/>
    </location>
</feature>
<dbReference type="GO" id="GO:0005783">
    <property type="term" value="C:endoplasmic reticulum"/>
    <property type="evidence" value="ECO:0007669"/>
    <property type="project" value="TreeGrafter"/>
</dbReference>
<dbReference type="InterPro" id="IPR000873">
    <property type="entry name" value="AMP-dep_synth/lig_dom"/>
</dbReference>
<dbReference type="SUPFAM" id="SSF56801">
    <property type="entry name" value="Acetyl-CoA synthetase-like"/>
    <property type="match status" value="1"/>
</dbReference>